<accession>A0A4U5QJH9</accession>
<keyword evidence="1" id="KW-0812">Transmembrane</keyword>
<dbReference type="AlphaFoldDB" id="A0A4U5QJH9"/>
<keyword evidence="1" id="KW-0472">Membrane</keyword>
<name>A0A4U5QJH9_POPAL</name>
<comment type="caution">
    <text evidence="2">The sequence shown here is derived from an EMBL/GenBank/DDBJ whole genome shotgun (WGS) entry which is preliminary data.</text>
</comment>
<feature type="transmembrane region" description="Helical" evidence="1">
    <location>
        <begin position="51"/>
        <end position="69"/>
    </location>
</feature>
<keyword evidence="1" id="KW-1133">Transmembrane helix</keyword>
<feature type="transmembrane region" description="Helical" evidence="1">
    <location>
        <begin position="174"/>
        <end position="198"/>
    </location>
</feature>
<proteinExistence type="predicted"/>
<evidence type="ECO:0000313" key="2">
    <source>
        <dbReference type="EMBL" id="TKS10309.1"/>
    </source>
</evidence>
<evidence type="ECO:0000256" key="1">
    <source>
        <dbReference type="SAM" id="Phobius"/>
    </source>
</evidence>
<protein>
    <submittedName>
        <fullName evidence="2">Uncharacterized protein</fullName>
    </submittedName>
</protein>
<dbReference type="EMBL" id="RCHU01000238">
    <property type="protein sequence ID" value="TKS10309.1"/>
    <property type="molecule type" value="Genomic_DNA"/>
</dbReference>
<organism evidence="2">
    <name type="scientific">Populus alba</name>
    <name type="common">White poplar</name>
    <dbReference type="NCBI Taxonomy" id="43335"/>
    <lineage>
        <taxon>Eukaryota</taxon>
        <taxon>Viridiplantae</taxon>
        <taxon>Streptophyta</taxon>
        <taxon>Embryophyta</taxon>
        <taxon>Tracheophyta</taxon>
        <taxon>Spermatophyta</taxon>
        <taxon>Magnoliopsida</taxon>
        <taxon>eudicotyledons</taxon>
        <taxon>Gunneridae</taxon>
        <taxon>Pentapetalae</taxon>
        <taxon>rosids</taxon>
        <taxon>fabids</taxon>
        <taxon>Malpighiales</taxon>
        <taxon>Salicaceae</taxon>
        <taxon>Saliceae</taxon>
        <taxon>Populus</taxon>
    </lineage>
</organism>
<gene>
    <name evidence="2" type="ORF">D5086_0000083670</name>
</gene>
<sequence length="285" mass="30664">MFKATQYHNTKKQIGSFPSSDRSRLCLRSSAGCWIFGRRSCGWSVVVAADLWTALLGFAVVVAAAVGGWTERRGRGRWRCKRRDGTAKGNCSGFCPACCLLEEASPCPAMRAGKKEWPKEGSVRRVAGKENEAASLGERERSIGVVGGADRSRLCLRSSAGCWIFGRRSCGWSVVVAADLWTALLGFAVVVAAAVGGWTERRGRGRWRCKRRDGTAKGNCSGFCPACCLLEEASPCPAMRAGKKEWPKEGSVRRVAGKENEAASLGERERSIGVVGGAGLGKKRK</sequence>
<reference evidence="2" key="1">
    <citation type="submission" date="2018-10" db="EMBL/GenBank/DDBJ databases">
        <title>Population genomic analysis revealed the cold adaptation of white poplar.</title>
        <authorList>
            <person name="Liu Y.-J."/>
        </authorList>
    </citation>
    <scope>NUCLEOTIDE SEQUENCE [LARGE SCALE GENOMIC DNA]</scope>
    <source>
        <strain evidence="2">PAL-ZL1</strain>
    </source>
</reference>